<evidence type="ECO:0000256" key="1">
    <source>
        <dbReference type="ARBA" id="ARBA00005351"/>
    </source>
</evidence>
<protein>
    <submittedName>
        <fullName evidence="2">Uncharacterized protein</fullName>
    </submittedName>
</protein>
<keyword evidence="3" id="KW-1185">Reference proteome</keyword>
<dbReference type="GO" id="GO:0045048">
    <property type="term" value="P:protein insertion into ER membrane"/>
    <property type="evidence" value="ECO:0007669"/>
    <property type="project" value="InterPro"/>
</dbReference>
<sequence>MSRERIKRELSSVQEIKIDPYGFSFSPATRKVVEEGNYYGALQMYNYKSIRVQGGCTSFEFGIHTKALEHFREYTDPDKSLLKELEYLQVNCGADLALLFVDTLVKAKSPSNSWLVQTVPVPPHLGDVSDDEDLQNLQEPLGEARSRVENLTSFLRVAIKVSYVVLDILSLHATSQCYPGEDDLAIARSVLMYLSMGNMKPANFMMDEIKRQKLPNFQN</sequence>
<dbReference type="EMBL" id="OU466863">
    <property type="protein sequence ID" value="CAH2076439.1"/>
    <property type="molecule type" value="Genomic_DNA"/>
</dbReference>
<gene>
    <name evidence="2" type="ORF">TAV2_LOCUS22919</name>
</gene>
<comment type="similarity">
    <text evidence="1">Belongs to the GET4 family.</text>
</comment>
<reference evidence="2 3" key="1">
    <citation type="submission" date="2022-03" db="EMBL/GenBank/DDBJ databases">
        <authorList>
            <person name="Nunn A."/>
            <person name="Chopra R."/>
            <person name="Nunn A."/>
            <person name="Contreras Garrido A."/>
        </authorList>
    </citation>
    <scope>NUCLEOTIDE SEQUENCE [LARGE SCALE GENOMIC DNA]</scope>
</reference>
<name>A0AAU9SY99_THLAR</name>
<dbReference type="InterPro" id="IPR007317">
    <property type="entry name" value="GET4"/>
</dbReference>
<organism evidence="2 3">
    <name type="scientific">Thlaspi arvense</name>
    <name type="common">Field penny-cress</name>
    <dbReference type="NCBI Taxonomy" id="13288"/>
    <lineage>
        <taxon>Eukaryota</taxon>
        <taxon>Viridiplantae</taxon>
        <taxon>Streptophyta</taxon>
        <taxon>Embryophyta</taxon>
        <taxon>Tracheophyta</taxon>
        <taxon>Spermatophyta</taxon>
        <taxon>Magnoliopsida</taxon>
        <taxon>eudicotyledons</taxon>
        <taxon>Gunneridae</taxon>
        <taxon>Pentapetalae</taxon>
        <taxon>rosids</taxon>
        <taxon>malvids</taxon>
        <taxon>Brassicales</taxon>
        <taxon>Brassicaceae</taxon>
        <taxon>Thlaspideae</taxon>
        <taxon>Thlaspi</taxon>
    </lineage>
</organism>
<dbReference type="AlphaFoldDB" id="A0AAU9SY99"/>
<evidence type="ECO:0000313" key="3">
    <source>
        <dbReference type="Proteomes" id="UP000836841"/>
    </source>
</evidence>
<dbReference type="PANTHER" id="PTHR12875:SF0">
    <property type="entry name" value="GOLGI TO ER TRAFFIC PROTEIN 4 HOMOLOG"/>
    <property type="match status" value="1"/>
</dbReference>
<dbReference type="Proteomes" id="UP000836841">
    <property type="component" value="Chromosome 7"/>
</dbReference>
<dbReference type="Gene3D" id="1.25.40.10">
    <property type="entry name" value="Tetratricopeptide repeat domain"/>
    <property type="match status" value="1"/>
</dbReference>
<dbReference type="PANTHER" id="PTHR12875">
    <property type="entry name" value="GOLGI TO ER TRAFFIC PROTEIN 4 HOMOLOG"/>
    <property type="match status" value="1"/>
</dbReference>
<dbReference type="InterPro" id="IPR011990">
    <property type="entry name" value="TPR-like_helical_dom_sf"/>
</dbReference>
<accession>A0AAU9SY99</accession>
<proteinExistence type="inferred from homology"/>
<dbReference type="GO" id="GO:0005829">
    <property type="term" value="C:cytosol"/>
    <property type="evidence" value="ECO:0007669"/>
    <property type="project" value="TreeGrafter"/>
</dbReference>
<evidence type="ECO:0000313" key="2">
    <source>
        <dbReference type="EMBL" id="CAH2076439.1"/>
    </source>
</evidence>